<comment type="catalytic activity">
    <reaction evidence="1">
        <text>[E2 ubiquitin-conjugating enzyme]-S-ubiquitinyl-L-cysteine + [acceptor protein]-L-lysine = [E2 ubiquitin-conjugating enzyme]-L-cysteine + [acceptor protein]-N(6)-ubiquitinyl-L-lysine.</text>
        <dbReference type="EC" id="2.3.2.31"/>
    </reaction>
</comment>
<dbReference type="Proteomes" id="UP000008068">
    <property type="component" value="Unassembled WGS sequence"/>
</dbReference>
<dbReference type="PANTHER" id="PTHR11685">
    <property type="entry name" value="RBR FAMILY RING FINGER AND IBR DOMAIN-CONTAINING"/>
    <property type="match status" value="1"/>
</dbReference>
<evidence type="ECO:0000313" key="12">
    <source>
        <dbReference type="Proteomes" id="UP000008068"/>
    </source>
</evidence>
<reference evidence="12" key="1">
    <citation type="submission" date="2011-07" db="EMBL/GenBank/DDBJ databases">
        <authorList>
            <consortium name="Caenorhabditis brenneri Sequencing and Analysis Consortium"/>
            <person name="Wilson R.K."/>
        </authorList>
    </citation>
    <scope>NUCLEOTIDE SEQUENCE [LARGE SCALE GENOMIC DNA]</scope>
    <source>
        <strain evidence="12">PB2801</strain>
    </source>
</reference>
<keyword evidence="8" id="KW-0862">Zinc</keyword>
<evidence type="ECO:0000256" key="9">
    <source>
        <dbReference type="SAM" id="Phobius"/>
    </source>
</evidence>
<dbReference type="GO" id="GO:0061630">
    <property type="term" value="F:ubiquitin protein ligase activity"/>
    <property type="evidence" value="ECO:0007669"/>
    <property type="project" value="UniProtKB-EC"/>
</dbReference>
<keyword evidence="12" id="KW-1185">Reference proteome</keyword>
<dbReference type="STRING" id="135651.G0MMG7"/>
<dbReference type="InterPro" id="IPR013083">
    <property type="entry name" value="Znf_RING/FYVE/PHD"/>
</dbReference>
<dbReference type="HOGENOM" id="CLU_018600_0_0_1"/>
<sequence length="759" mass="87327">MVHSKIVNFSISNQVLSHHNILAEIDSAASKLEPLLPISAEQRQLLLLKFNWDIKSLKNSFQEYADMNSFLCENGISSEDIFIDEAECAICCAPGRLLGLECRHLACENCWNKYIRTKINAGQCLLGCMNFGCNMLFSNEMLGKFHCSSKLKISHRRLIKDSYINNKPNLAWCNKKCGVVVRRSNCNTVTCSCGSTFCFLCRSDAHHPATCRQIRDWGKQHLNTNYSDGMTVSWISLNTRECPRCFIPILKNGGCNHMTCTGCRYDYCWVCFGNWWTHYGGCKQKDIQVAQSRLNSRATSNISAQRLILYENHKKCLEREQQVLSSQNIFDQISSAVSKLEPILPITPEQRQLLLLKFNWDIESLKNSIQEYTDMNSFLLENGVCPDNTVSVLKKSECEVCCSELTVLGLRCRHMACLNCWSKYLAAKISDGQCILGCIWFECSMCITNDILERFLCSTDSQIAHQKLIKDSYINSDSSLAWCNRKCGMAVRRSYNDTVFCSCGSTFCFLCRSDAHYPATCRQLQLWGKKHMGSDQKTSSWIVLNTRECPRCFIPIQKSGGCDHLTCTECRYEYCWVCLQDWKTHFDGCQQFYISAAQSQFNSRANSYIFAQHLLRFEHHQQCLNQEQKVRYLYGYQKTVVECRRTLMNSYVFGYYLKEGLYTSFLEKYQLKLEIAVEELARYYNGHYQNNIDCDKTGLRAHCMLLQKALLAHCSKGAKYENLEGRDPVEIDLYDIFYGFCVIVALVLGFFQLIDVLNR</sequence>
<keyword evidence="5" id="KW-0677">Repeat</keyword>
<evidence type="ECO:0000256" key="3">
    <source>
        <dbReference type="ARBA" id="ARBA00022679"/>
    </source>
</evidence>
<dbReference type="SMART" id="SM00647">
    <property type="entry name" value="IBR"/>
    <property type="match status" value="4"/>
</dbReference>
<dbReference type="Pfam" id="PF22191">
    <property type="entry name" value="IBR_1"/>
    <property type="match status" value="2"/>
</dbReference>
<dbReference type="Pfam" id="PF01485">
    <property type="entry name" value="IBR"/>
    <property type="match status" value="2"/>
</dbReference>
<dbReference type="eggNOG" id="KOG1815">
    <property type="taxonomic scope" value="Eukaryota"/>
</dbReference>
<keyword evidence="9" id="KW-1133">Transmembrane helix</keyword>
<dbReference type="PROSITE" id="PS51873">
    <property type="entry name" value="TRIAD"/>
    <property type="match status" value="2"/>
</dbReference>
<evidence type="ECO:0000313" key="11">
    <source>
        <dbReference type="EMBL" id="EGT37490.1"/>
    </source>
</evidence>
<dbReference type="OrthoDB" id="1431934at2759"/>
<dbReference type="InterPro" id="IPR002867">
    <property type="entry name" value="IBR_dom"/>
</dbReference>
<keyword evidence="6" id="KW-0863">Zinc-finger</keyword>
<dbReference type="GO" id="GO:0016567">
    <property type="term" value="P:protein ubiquitination"/>
    <property type="evidence" value="ECO:0007669"/>
    <property type="project" value="InterPro"/>
</dbReference>
<keyword evidence="7" id="KW-0833">Ubl conjugation pathway</keyword>
<evidence type="ECO:0000256" key="4">
    <source>
        <dbReference type="ARBA" id="ARBA00022723"/>
    </source>
</evidence>
<proteinExistence type="predicted"/>
<feature type="domain" description="RING-type" evidence="10">
    <location>
        <begin position="394"/>
        <end position="593"/>
    </location>
</feature>
<evidence type="ECO:0000256" key="6">
    <source>
        <dbReference type="ARBA" id="ARBA00022771"/>
    </source>
</evidence>
<evidence type="ECO:0000256" key="7">
    <source>
        <dbReference type="ARBA" id="ARBA00022786"/>
    </source>
</evidence>
<name>G0MMG7_CAEBE</name>
<dbReference type="InterPro" id="IPR031127">
    <property type="entry name" value="E3_UB_ligase_RBR"/>
</dbReference>
<feature type="domain" description="RING-type" evidence="10">
    <location>
        <begin position="84"/>
        <end position="286"/>
    </location>
</feature>
<dbReference type="EC" id="2.3.2.31" evidence="2"/>
<keyword evidence="9" id="KW-0472">Membrane</keyword>
<evidence type="ECO:0000256" key="5">
    <source>
        <dbReference type="ARBA" id="ARBA00022737"/>
    </source>
</evidence>
<dbReference type="GO" id="GO:0008270">
    <property type="term" value="F:zinc ion binding"/>
    <property type="evidence" value="ECO:0007669"/>
    <property type="project" value="UniProtKB-KW"/>
</dbReference>
<protein>
    <recommendedName>
        <fullName evidence="2">RBR-type E3 ubiquitin transferase</fullName>
        <ecNumber evidence="2">2.3.2.31</ecNumber>
    </recommendedName>
</protein>
<gene>
    <name evidence="11" type="ORF">CAEBREN_17795</name>
</gene>
<dbReference type="EMBL" id="GL379802">
    <property type="protein sequence ID" value="EGT37490.1"/>
    <property type="molecule type" value="Genomic_DNA"/>
</dbReference>
<keyword evidence="9" id="KW-0812">Transmembrane</keyword>
<keyword evidence="4" id="KW-0479">Metal-binding</keyword>
<dbReference type="InterPro" id="IPR044066">
    <property type="entry name" value="TRIAD_supradom"/>
</dbReference>
<dbReference type="Gene3D" id="3.30.40.10">
    <property type="entry name" value="Zinc/RING finger domain, C3HC4 (zinc finger)"/>
    <property type="match status" value="1"/>
</dbReference>
<organism evidence="12">
    <name type="scientific">Caenorhabditis brenneri</name>
    <name type="common">Nematode worm</name>
    <dbReference type="NCBI Taxonomy" id="135651"/>
    <lineage>
        <taxon>Eukaryota</taxon>
        <taxon>Metazoa</taxon>
        <taxon>Ecdysozoa</taxon>
        <taxon>Nematoda</taxon>
        <taxon>Chromadorea</taxon>
        <taxon>Rhabditida</taxon>
        <taxon>Rhabditina</taxon>
        <taxon>Rhabditomorpha</taxon>
        <taxon>Rhabditoidea</taxon>
        <taxon>Rhabditidae</taxon>
        <taxon>Peloderinae</taxon>
        <taxon>Caenorhabditis</taxon>
    </lineage>
</organism>
<evidence type="ECO:0000256" key="1">
    <source>
        <dbReference type="ARBA" id="ARBA00001798"/>
    </source>
</evidence>
<dbReference type="Gene3D" id="1.20.120.1750">
    <property type="match status" value="2"/>
</dbReference>
<dbReference type="OMA" id="ECPRCFI"/>
<feature type="transmembrane region" description="Helical" evidence="9">
    <location>
        <begin position="736"/>
        <end position="757"/>
    </location>
</feature>
<evidence type="ECO:0000259" key="10">
    <source>
        <dbReference type="PROSITE" id="PS51873"/>
    </source>
</evidence>
<dbReference type="SUPFAM" id="SSF57850">
    <property type="entry name" value="RING/U-box"/>
    <property type="match status" value="6"/>
</dbReference>
<accession>G0MMG7</accession>
<evidence type="ECO:0000256" key="8">
    <source>
        <dbReference type="ARBA" id="ARBA00022833"/>
    </source>
</evidence>
<dbReference type="InParanoid" id="G0MMG7"/>
<keyword evidence="3" id="KW-0808">Transferase</keyword>
<evidence type="ECO:0000256" key="2">
    <source>
        <dbReference type="ARBA" id="ARBA00012251"/>
    </source>
</evidence>
<dbReference type="AlphaFoldDB" id="G0MMG7"/>